<proteinExistence type="predicted"/>
<dbReference type="Pfam" id="PF06945">
    <property type="entry name" value="DUF1289"/>
    <property type="match status" value="1"/>
</dbReference>
<feature type="region of interest" description="Disordered" evidence="1">
    <location>
        <begin position="52"/>
        <end position="71"/>
    </location>
</feature>
<evidence type="ECO:0000256" key="1">
    <source>
        <dbReference type="SAM" id="MobiDB-lite"/>
    </source>
</evidence>
<dbReference type="PANTHER" id="PTHR35175:SF2">
    <property type="entry name" value="DUF1289 DOMAIN-CONTAINING PROTEIN"/>
    <property type="match status" value="1"/>
</dbReference>
<sequence>MTDTPPQSPCVKLCSIDAGSGLCRGCLRSLDEIAAWGRLDPRAQRAILADLPHRSARLSGSSQDAPPLSRR</sequence>
<gene>
    <name evidence="2" type="ORF">SAMN04487993_102279</name>
</gene>
<dbReference type="AlphaFoldDB" id="A0A1G8S2I5"/>
<reference evidence="2 3" key="1">
    <citation type="submission" date="2016-10" db="EMBL/GenBank/DDBJ databases">
        <authorList>
            <person name="de Groot N.N."/>
        </authorList>
    </citation>
    <scope>NUCLEOTIDE SEQUENCE [LARGE SCALE GENOMIC DNA]</scope>
    <source>
        <strain evidence="2 3">DSM 26424</strain>
    </source>
</reference>
<organism evidence="2 3">
    <name type="scientific">Salipiger marinus</name>
    <dbReference type="NCBI Taxonomy" id="555512"/>
    <lineage>
        <taxon>Bacteria</taxon>
        <taxon>Pseudomonadati</taxon>
        <taxon>Pseudomonadota</taxon>
        <taxon>Alphaproteobacteria</taxon>
        <taxon>Rhodobacterales</taxon>
        <taxon>Roseobacteraceae</taxon>
        <taxon>Salipiger</taxon>
    </lineage>
</organism>
<evidence type="ECO:0000313" key="2">
    <source>
        <dbReference type="EMBL" id="SDJ22860.1"/>
    </source>
</evidence>
<dbReference type="InterPro" id="IPR010710">
    <property type="entry name" value="DUF1289"/>
</dbReference>
<dbReference type="PANTHER" id="PTHR35175">
    <property type="entry name" value="DUF1289 DOMAIN-CONTAINING PROTEIN"/>
    <property type="match status" value="1"/>
</dbReference>
<keyword evidence="3" id="KW-1185">Reference proteome</keyword>
<dbReference type="RefSeq" id="WP_089850531.1">
    <property type="nucleotide sequence ID" value="NZ_FNEJ01000022.1"/>
</dbReference>
<dbReference type="STRING" id="555512.SAMN04487993_102279"/>
<accession>A0A1G8S2I5</accession>
<dbReference type="EMBL" id="FNEJ01000022">
    <property type="protein sequence ID" value="SDJ22860.1"/>
    <property type="molecule type" value="Genomic_DNA"/>
</dbReference>
<protein>
    <recommendedName>
        <fullName evidence="4">DUF1289 domain-containing protein</fullName>
    </recommendedName>
</protein>
<dbReference type="OrthoDB" id="9811423at2"/>
<dbReference type="Proteomes" id="UP000199093">
    <property type="component" value="Unassembled WGS sequence"/>
</dbReference>
<name>A0A1G8S2I5_9RHOB</name>
<evidence type="ECO:0000313" key="3">
    <source>
        <dbReference type="Proteomes" id="UP000199093"/>
    </source>
</evidence>
<evidence type="ECO:0008006" key="4">
    <source>
        <dbReference type="Google" id="ProtNLM"/>
    </source>
</evidence>